<keyword evidence="1" id="KW-0472">Membrane</keyword>
<accession>A0A1G2MPU4</accession>
<evidence type="ECO:0000256" key="1">
    <source>
        <dbReference type="SAM" id="Phobius"/>
    </source>
</evidence>
<keyword evidence="1" id="KW-0812">Transmembrane</keyword>
<name>A0A1G2MPU4_9BACT</name>
<proteinExistence type="predicted"/>
<organism evidence="2 3">
    <name type="scientific">Candidatus Taylorbacteria bacterium RIFCSPHIGHO2_02_FULL_45_35</name>
    <dbReference type="NCBI Taxonomy" id="1802311"/>
    <lineage>
        <taxon>Bacteria</taxon>
        <taxon>Candidatus Tayloriibacteriota</taxon>
    </lineage>
</organism>
<dbReference type="EMBL" id="MHRP01000041">
    <property type="protein sequence ID" value="OHA25920.1"/>
    <property type="molecule type" value="Genomic_DNA"/>
</dbReference>
<dbReference type="AlphaFoldDB" id="A0A1G2MPU4"/>
<evidence type="ECO:0000313" key="2">
    <source>
        <dbReference type="EMBL" id="OHA25920.1"/>
    </source>
</evidence>
<comment type="caution">
    <text evidence="2">The sequence shown here is derived from an EMBL/GenBank/DDBJ whole genome shotgun (WGS) entry which is preliminary data.</text>
</comment>
<dbReference type="Proteomes" id="UP000177943">
    <property type="component" value="Unassembled WGS sequence"/>
</dbReference>
<sequence length="131" mass="14829">MKEDSKLSVPVLAQALAYVFAGVLVALVGIKMHFFPRPPRTENALNLEASLRRVEGKLWLNAETVGDDTYLRLNDSEHFRQYTVQEIGNIIIPEFEKERRVKVISWLNGGTVTNGETVVVRGIILEHKKVE</sequence>
<feature type="transmembrane region" description="Helical" evidence="1">
    <location>
        <begin position="12"/>
        <end position="30"/>
    </location>
</feature>
<reference evidence="2 3" key="1">
    <citation type="journal article" date="2016" name="Nat. Commun.">
        <title>Thousands of microbial genomes shed light on interconnected biogeochemical processes in an aquifer system.</title>
        <authorList>
            <person name="Anantharaman K."/>
            <person name="Brown C.T."/>
            <person name="Hug L.A."/>
            <person name="Sharon I."/>
            <person name="Castelle C.J."/>
            <person name="Probst A.J."/>
            <person name="Thomas B.C."/>
            <person name="Singh A."/>
            <person name="Wilkins M.J."/>
            <person name="Karaoz U."/>
            <person name="Brodie E.L."/>
            <person name="Williams K.H."/>
            <person name="Hubbard S.S."/>
            <person name="Banfield J.F."/>
        </authorList>
    </citation>
    <scope>NUCLEOTIDE SEQUENCE [LARGE SCALE GENOMIC DNA]</scope>
</reference>
<protein>
    <submittedName>
        <fullName evidence="2">Uncharacterized protein</fullName>
    </submittedName>
</protein>
<evidence type="ECO:0000313" key="3">
    <source>
        <dbReference type="Proteomes" id="UP000177943"/>
    </source>
</evidence>
<gene>
    <name evidence="2" type="ORF">A3D56_02440</name>
</gene>
<keyword evidence="1" id="KW-1133">Transmembrane helix</keyword>